<evidence type="ECO:0000256" key="4">
    <source>
        <dbReference type="ARBA" id="ARBA00011649"/>
    </source>
</evidence>
<dbReference type="NCBIfam" id="TIGR01416">
    <property type="entry name" value="Rieske_proteo"/>
    <property type="match status" value="1"/>
</dbReference>
<organism evidence="24 25">
    <name type="scientific">Dyella nitratireducens</name>
    <dbReference type="NCBI Taxonomy" id="1849580"/>
    <lineage>
        <taxon>Bacteria</taxon>
        <taxon>Pseudomonadati</taxon>
        <taxon>Pseudomonadota</taxon>
        <taxon>Gammaproteobacteria</taxon>
        <taxon>Lysobacterales</taxon>
        <taxon>Rhodanobacteraceae</taxon>
        <taxon>Dyella</taxon>
    </lineage>
</organism>
<dbReference type="Gene3D" id="1.20.5.510">
    <property type="entry name" value="Single helix bin"/>
    <property type="match status" value="1"/>
</dbReference>
<evidence type="ECO:0000256" key="18">
    <source>
        <dbReference type="ARBA" id="ARBA00023157"/>
    </source>
</evidence>
<evidence type="ECO:0000256" key="12">
    <source>
        <dbReference type="ARBA" id="ARBA00022967"/>
    </source>
</evidence>
<evidence type="ECO:0000256" key="1">
    <source>
        <dbReference type="ARBA" id="ARBA00002444"/>
    </source>
</evidence>
<keyword evidence="14 20" id="KW-1133">Transmembrane helix</keyword>
<evidence type="ECO:0000256" key="5">
    <source>
        <dbReference type="ARBA" id="ARBA00012951"/>
    </source>
</evidence>
<keyword evidence="10" id="KW-0001">2Fe-2S</keyword>
<keyword evidence="16" id="KW-0411">Iron-sulfur</keyword>
<evidence type="ECO:0000256" key="6">
    <source>
        <dbReference type="ARBA" id="ARBA00019816"/>
    </source>
</evidence>
<dbReference type="EMBL" id="BMJA01000002">
    <property type="protein sequence ID" value="GGA33593.1"/>
    <property type="molecule type" value="Genomic_DNA"/>
</dbReference>
<keyword evidence="15" id="KW-0408">Iron</keyword>
<accession>A0ABQ1FZS2</accession>
<proteinExistence type="inferred from homology"/>
<keyword evidence="9 20" id="KW-0812">Transmembrane</keyword>
<evidence type="ECO:0000259" key="23">
    <source>
        <dbReference type="PROSITE" id="PS51296"/>
    </source>
</evidence>
<dbReference type="InterPro" id="IPR017941">
    <property type="entry name" value="Rieske_2Fe-2S"/>
</dbReference>
<dbReference type="Gene3D" id="2.102.10.10">
    <property type="entry name" value="Rieske [2Fe-2S] iron-sulphur domain"/>
    <property type="match status" value="1"/>
</dbReference>
<evidence type="ECO:0000256" key="10">
    <source>
        <dbReference type="ARBA" id="ARBA00022714"/>
    </source>
</evidence>
<keyword evidence="18" id="KW-1015">Disulfide bond</keyword>
<evidence type="ECO:0000256" key="22">
    <source>
        <dbReference type="SAM" id="MobiDB-lite"/>
    </source>
</evidence>
<dbReference type="SUPFAM" id="SSF50022">
    <property type="entry name" value="ISP domain"/>
    <property type="match status" value="1"/>
</dbReference>
<evidence type="ECO:0000256" key="19">
    <source>
        <dbReference type="ARBA" id="ARBA00029351"/>
    </source>
</evidence>
<dbReference type="PRINTS" id="PR00162">
    <property type="entry name" value="RIESKE"/>
</dbReference>
<keyword evidence="8" id="KW-1003">Cell membrane</keyword>
<keyword evidence="17 20" id="KW-0472">Membrane</keyword>
<feature type="transmembrane region" description="Helical" evidence="20">
    <location>
        <begin position="20"/>
        <end position="41"/>
    </location>
</feature>
<comment type="subcellular location">
    <subcellularLocation>
        <location evidence="2">Cell membrane</location>
        <topology evidence="2">Single-pass membrane protein</topology>
    </subcellularLocation>
</comment>
<dbReference type="PANTHER" id="PTHR10134">
    <property type="entry name" value="CYTOCHROME B-C1 COMPLEX SUBUNIT RIESKE, MITOCHONDRIAL"/>
    <property type="match status" value="1"/>
</dbReference>
<reference evidence="25" key="1">
    <citation type="journal article" date="2019" name="Int. J. Syst. Evol. Microbiol.">
        <title>The Global Catalogue of Microorganisms (GCM) 10K type strain sequencing project: providing services to taxonomists for standard genome sequencing and annotation.</title>
        <authorList>
            <consortium name="The Broad Institute Genomics Platform"/>
            <consortium name="The Broad Institute Genome Sequencing Center for Infectious Disease"/>
            <person name="Wu L."/>
            <person name="Ma J."/>
        </authorList>
    </citation>
    <scope>NUCLEOTIDE SEQUENCE [LARGE SCALE GENOMIC DNA]</scope>
    <source>
        <strain evidence="25">CGMCC 1.15439</strain>
    </source>
</reference>
<evidence type="ECO:0000256" key="8">
    <source>
        <dbReference type="ARBA" id="ARBA00022475"/>
    </source>
</evidence>
<dbReference type="EC" id="7.1.1.8" evidence="5 20"/>
<dbReference type="InterPro" id="IPR036922">
    <property type="entry name" value="Rieske_2Fe-2S_sf"/>
</dbReference>
<evidence type="ECO:0000256" key="14">
    <source>
        <dbReference type="ARBA" id="ARBA00022989"/>
    </source>
</evidence>
<comment type="miscellaneous">
    <text evidence="20">The Rieske protein is a high potential 2Fe-2S protein.</text>
</comment>
<protein>
    <recommendedName>
        <fullName evidence="6 20">Ubiquinol-cytochrome c reductase iron-sulfur subunit</fullName>
        <ecNumber evidence="5 20">7.1.1.8</ecNumber>
    </recommendedName>
</protein>
<dbReference type="InterPro" id="IPR006317">
    <property type="entry name" value="Ubiquinol_cyt_c_Rdtase_Fe-S-su"/>
</dbReference>
<dbReference type="Pfam" id="PF10399">
    <property type="entry name" value="UCR_Fe-S_N"/>
    <property type="match status" value="1"/>
</dbReference>
<evidence type="ECO:0000256" key="13">
    <source>
        <dbReference type="ARBA" id="ARBA00022982"/>
    </source>
</evidence>
<keyword evidence="11" id="KW-0479">Metal-binding</keyword>
<evidence type="ECO:0000256" key="15">
    <source>
        <dbReference type="ARBA" id="ARBA00023004"/>
    </source>
</evidence>
<dbReference type="InterPro" id="IPR019470">
    <property type="entry name" value="Ubiq_cytC_Rdtase_Fe-S_su_TAT"/>
</dbReference>
<name>A0ABQ1FZS2_9GAMM</name>
<feature type="domain" description="Rieske" evidence="23">
    <location>
        <begin position="94"/>
        <end position="199"/>
    </location>
</feature>
<comment type="function">
    <text evidence="1">Component of the ubiquinol-cytochrome c reductase complex (complex III or cytochrome b-c1 complex), which is a respiratory chain that generates an electrochemical potential coupled to ATP synthesis.</text>
</comment>
<comment type="subunit">
    <text evidence="4 21">The main subunits of complex b-c1 are: cytochrome b, cytochrome c1 and the Rieske protein.</text>
</comment>
<dbReference type="CDD" id="cd03470">
    <property type="entry name" value="Rieske_cytochrome_bc1"/>
    <property type="match status" value="1"/>
</dbReference>
<evidence type="ECO:0000256" key="7">
    <source>
        <dbReference type="ARBA" id="ARBA00022448"/>
    </source>
</evidence>
<feature type="region of interest" description="Disordered" evidence="22">
    <location>
        <begin position="95"/>
        <end position="118"/>
    </location>
</feature>
<keyword evidence="13 20" id="KW-0249">Electron transport</keyword>
<keyword evidence="7 20" id="KW-0813">Transport</keyword>
<keyword evidence="12" id="KW-1278">Translocase</keyword>
<feature type="compositionally biased region" description="Polar residues" evidence="22">
    <location>
        <begin position="109"/>
        <end position="118"/>
    </location>
</feature>
<comment type="similarity">
    <text evidence="3">Belongs to the Rieske iron-sulfur protein family.</text>
</comment>
<dbReference type="InterPro" id="IPR014349">
    <property type="entry name" value="Rieske_Fe-S_prot"/>
</dbReference>
<evidence type="ECO:0000256" key="2">
    <source>
        <dbReference type="ARBA" id="ARBA00004162"/>
    </source>
</evidence>
<dbReference type="InterPro" id="IPR006311">
    <property type="entry name" value="TAT_signal"/>
</dbReference>
<evidence type="ECO:0000313" key="25">
    <source>
        <dbReference type="Proteomes" id="UP000620046"/>
    </source>
</evidence>
<dbReference type="Pfam" id="PF00355">
    <property type="entry name" value="Rieske"/>
    <property type="match status" value="1"/>
</dbReference>
<dbReference type="PROSITE" id="PS51296">
    <property type="entry name" value="RIESKE"/>
    <property type="match status" value="1"/>
</dbReference>
<comment type="caution">
    <text evidence="24">The sequence shown here is derived from an EMBL/GenBank/DDBJ whole genome shotgun (WGS) entry which is preliminary data.</text>
</comment>
<evidence type="ECO:0000256" key="20">
    <source>
        <dbReference type="RuleBase" id="RU004494"/>
    </source>
</evidence>
<gene>
    <name evidence="24" type="primary">petA</name>
    <name evidence="24" type="ORF">GCM10010981_23150</name>
</gene>
<evidence type="ECO:0000256" key="11">
    <source>
        <dbReference type="ARBA" id="ARBA00022723"/>
    </source>
</evidence>
<keyword evidence="25" id="KW-1185">Reference proteome</keyword>
<evidence type="ECO:0000256" key="3">
    <source>
        <dbReference type="ARBA" id="ARBA00010651"/>
    </source>
</evidence>
<sequence>MQVPESLMANEVVDLGRRRFLTTTTAVVGGAGVVAAVVPFIKSWEPSARAKAAGAPVTQSLKKIEAGQQLIVGWRSLPVFIVNRTPAQLTALAQQDPRLVDPKSDGASADQQPKYAQNETRSIKPEWLVMVGICTHLGCVPNYVGEMKPEPFDPNWQGGYYCPCHHSRYDMAGRVYQGVPAPKNMQIPPYHFVDDNTVQIGVDAEGNS</sequence>
<dbReference type="InterPro" id="IPR005805">
    <property type="entry name" value="Rieske_Fe-S_prot_C"/>
</dbReference>
<dbReference type="PROSITE" id="PS51318">
    <property type="entry name" value="TAT"/>
    <property type="match status" value="1"/>
</dbReference>
<evidence type="ECO:0000256" key="17">
    <source>
        <dbReference type="ARBA" id="ARBA00023136"/>
    </source>
</evidence>
<comment type="cofactor">
    <cofactor evidence="20">
        <name>[2Fe-2S] cluster</name>
        <dbReference type="ChEBI" id="CHEBI:190135"/>
    </cofactor>
    <text evidence="20">Binds 1 [2Fe-2S] cluster per subunit.</text>
</comment>
<evidence type="ECO:0000256" key="9">
    <source>
        <dbReference type="ARBA" id="ARBA00022692"/>
    </source>
</evidence>
<evidence type="ECO:0000313" key="24">
    <source>
        <dbReference type="EMBL" id="GGA33593.1"/>
    </source>
</evidence>
<comment type="catalytic activity">
    <reaction evidence="19 20">
        <text>a quinol + 2 Fe(III)-[cytochrome c](out) = a quinone + 2 Fe(II)-[cytochrome c](out) + 2 H(+)(out)</text>
        <dbReference type="Rhea" id="RHEA:11484"/>
        <dbReference type="Rhea" id="RHEA-COMP:10350"/>
        <dbReference type="Rhea" id="RHEA-COMP:14399"/>
        <dbReference type="ChEBI" id="CHEBI:15378"/>
        <dbReference type="ChEBI" id="CHEBI:24646"/>
        <dbReference type="ChEBI" id="CHEBI:29033"/>
        <dbReference type="ChEBI" id="CHEBI:29034"/>
        <dbReference type="ChEBI" id="CHEBI:132124"/>
        <dbReference type="EC" id="7.1.1.8"/>
    </reaction>
</comment>
<evidence type="ECO:0000256" key="16">
    <source>
        <dbReference type="ARBA" id="ARBA00023014"/>
    </source>
</evidence>
<dbReference type="Proteomes" id="UP000620046">
    <property type="component" value="Unassembled WGS sequence"/>
</dbReference>
<evidence type="ECO:0000256" key="21">
    <source>
        <dbReference type="RuleBase" id="RU004497"/>
    </source>
</evidence>